<evidence type="ECO:0000256" key="1">
    <source>
        <dbReference type="SAM" id="Coils"/>
    </source>
</evidence>
<comment type="caution">
    <text evidence="2">The sequence shown here is derived from an EMBL/GenBank/DDBJ whole genome shotgun (WGS) entry which is preliminary data.</text>
</comment>
<proteinExistence type="predicted"/>
<dbReference type="EMBL" id="CAXIEN010000305">
    <property type="protein sequence ID" value="CAL1292418.1"/>
    <property type="molecule type" value="Genomic_DNA"/>
</dbReference>
<keyword evidence="1" id="KW-0175">Coiled coil</keyword>
<sequence length="190" mass="22074">MPELQAQLDVVLKLQEKFEILKSDYYKNANETEFSEAEAALDSIEEDLQNLEVSLKTSINKLKYDVEYLKGQNIDSSAKDAHTANIDQPKRAPIKLPEIPLPLFNGKFEEWNLFKTQFNSLINENAELSEHEKLHYLRGCLKGEAKTIETSDDDFTSLFKALEQRYENKSYCRLSHKKHSQFPSNETRIR</sequence>
<dbReference type="PANTHER" id="PTHR22954:SF3">
    <property type="entry name" value="PROTEIN CBG08539"/>
    <property type="match status" value="1"/>
</dbReference>
<dbReference type="Proteomes" id="UP001497382">
    <property type="component" value="Unassembled WGS sequence"/>
</dbReference>
<keyword evidence="3" id="KW-1185">Reference proteome</keyword>
<reference evidence="2 3" key="1">
    <citation type="submission" date="2024-04" db="EMBL/GenBank/DDBJ databases">
        <authorList>
            <person name="Rising A."/>
            <person name="Reimegard J."/>
            <person name="Sonavane S."/>
            <person name="Akerstrom W."/>
            <person name="Nylinder S."/>
            <person name="Hedman E."/>
            <person name="Kallberg Y."/>
        </authorList>
    </citation>
    <scope>NUCLEOTIDE SEQUENCE [LARGE SCALE GENOMIC DNA]</scope>
</reference>
<name>A0AAV2B859_9ARAC</name>
<dbReference type="InterPro" id="IPR005312">
    <property type="entry name" value="DUF1759"/>
</dbReference>
<feature type="coiled-coil region" evidence="1">
    <location>
        <begin position="27"/>
        <end position="61"/>
    </location>
</feature>
<dbReference type="PANTHER" id="PTHR22954">
    <property type="entry name" value="RETROVIRAL PROTEASE-RELATED"/>
    <property type="match status" value="1"/>
</dbReference>
<dbReference type="Pfam" id="PF03564">
    <property type="entry name" value="DUF1759"/>
    <property type="match status" value="1"/>
</dbReference>
<evidence type="ECO:0000313" key="3">
    <source>
        <dbReference type="Proteomes" id="UP001497382"/>
    </source>
</evidence>
<evidence type="ECO:0000313" key="2">
    <source>
        <dbReference type="EMBL" id="CAL1292418.1"/>
    </source>
</evidence>
<protein>
    <submittedName>
        <fullName evidence="2">Uncharacterized protein</fullName>
    </submittedName>
</protein>
<dbReference type="AlphaFoldDB" id="A0AAV2B859"/>
<accession>A0AAV2B859</accession>
<gene>
    <name evidence="2" type="ORF">LARSCL_LOCUS17645</name>
</gene>
<organism evidence="2 3">
    <name type="scientific">Larinioides sclopetarius</name>
    <dbReference type="NCBI Taxonomy" id="280406"/>
    <lineage>
        <taxon>Eukaryota</taxon>
        <taxon>Metazoa</taxon>
        <taxon>Ecdysozoa</taxon>
        <taxon>Arthropoda</taxon>
        <taxon>Chelicerata</taxon>
        <taxon>Arachnida</taxon>
        <taxon>Araneae</taxon>
        <taxon>Araneomorphae</taxon>
        <taxon>Entelegynae</taxon>
        <taxon>Araneoidea</taxon>
        <taxon>Araneidae</taxon>
        <taxon>Larinioides</taxon>
    </lineage>
</organism>